<dbReference type="RefSeq" id="WP_343962450.1">
    <property type="nucleotide sequence ID" value="NZ_BAAAKZ010000017.1"/>
</dbReference>
<proteinExistence type="predicted"/>
<accession>A0ABW3TQ74</accession>
<name>A0ABW3TQ74_9MICO</name>
<comment type="caution">
    <text evidence="1">The sequence shown here is derived from an EMBL/GenBank/DDBJ whole genome shotgun (WGS) entry which is preliminary data.</text>
</comment>
<dbReference type="EMBL" id="JBHTLY010000006">
    <property type="protein sequence ID" value="MFD1202881.1"/>
    <property type="molecule type" value="Genomic_DNA"/>
</dbReference>
<evidence type="ECO:0000313" key="2">
    <source>
        <dbReference type="Proteomes" id="UP001597181"/>
    </source>
</evidence>
<protein>
    <submittedName>
        <fullName evidence="1">Uncharacterized protein</fullName>
    </submittedName>
</protein>
<dbReference type="PROSITE" id="PS51257">
    <property type="entry name" value="PROKAR_LIPOPROTEIN"/>
    <property type="match status" value="1"/>
</dbReference>
<dbReference type="Proteomes" id="UP001597181">
    <property type="component" value="Unassembled WGS sequence"/>
</dbReference>
<keyword evidence="2" id="KW-1185">Reference proteome</keyword>
<reference evidence="2" key="1">
    <citation type="journal article" date="2019" name="Int. J. Syst. Evol. Microbiol.">
        <title>The Global Catalogue of Microorganisms (GCM) 10K type strain sequencing project: providing services to taxonomists for standard genome sequencing and annotation.</title>
        <authorList>
            <consortium name="The Broad Institute Genomics Platform"/>
            <consortium name="The Broad Institute Genome Sequencing Center for Infectious Disease"/>
            <person name="Wu L."/>
            <person name="Ma J."/>
        </authorList>
    </citation>
    <scope>NUCLEOTIDE SEQUENCE [LARGE SCALE GENOMIC DNA]</scope>
    <source>
        <strain evidence="2">CCUG 50213</strain>
    </source>
</reference>
<evidence type="ECO:0000313" key="1">
    <source>
        <dbReference type="EMBL" id="MFD1202881.1"/>
    </source>
</evidence>
<gene>
    <name evidence="1" type="ORF">ACFQ3U_13345</name>
</gene>
<sequence>MRFLSVLVGASVLGLAGCSAPEPEPEPEELTVTEAGARYLDAVCPVNEAWDEVDAGVDRLRVAGARPAQADAAELSEALGAELSAALTRLEQRSLAAVKTLDDPLVAWPAAAQAAVEEVRDTLVDDAEQASSAAALDGQELSEYRWKDPQGIAEAAARARAALGLPEDPAAACDAR</sequence>
<organism evidence="1 2">
    <name type="scientific">Leucobacter albus</name>
    <dbReference type="NCBI Taxonomy" id="272210"/>
    <lineage>
        <taxon>Bacteria</taxon>
        <taxon>Bacillati</taxon>
        <taxon>Actinomycetota</taxon>
        <taxon>Actinomycetes</taxon>
        <taxon>Micrococcales</taxon>
        <taxon>Microbacteriaceae</taxon>
        <taxon>Leucobacter</taxon>
    </lineage>
</organism>